<dbReference type="PROSITE" id="PS50006">
    <property type="entry name" value="FHA_DOMAIN"/>
    <property type="match status" value="1"/>
</dbReference>
<feature type="domain" description="FHA" evidence="2">
    <location>
        <begin position="30"/>
        <end position="80"/>
    </location>
</feature>
<feature type="region of interest" description="Disordered" evidence="1">
    <location>
        <begin position="209"/>
        <end position="390"/>
    </location>
</feature>
<evidence type="ECO:0000259" key="2">
    <source>
        <dbReference type="PROSITE" id="PS50006"/>
    </source>
</evidence>
<protein>
    <recommendedName>
        <fullName evidence="2">FHA domain-containing protein</fullName>
    </recommendedName>
</protein>
<dbReference type="InterPro" id="IPR050923">
    <property type="entry name" value="Cell_Proc_Reg/RNA_Proc"/>
</dbReference>
<proteinExistence type="predicted"/>
<evidence type="ECO:0000313" key="3">
    <source>
        <dbReference type="EMBL" id="KAH7573088.1"/>
    </source>
</evidence>
<feature type="compositionally biased region" description="Basic and acidic residues" evidence="1">
    <location>
        <begin position="241"/>
        <end position="268"/>
    </location>
</feature>
<keyword evidence="4" id="KW-1185">Reference proteome</keyword>
<gene>
    <name evidence="3" type="ORF">JRO89_XS03G0066200</name>
</gene>
<dbReference type="InterPro" id="IPR008984">
    <property type="entry name" value="SMAD_FHA_dom_sf"/>
</dbReference>
<dbReference type="Gene3D" id="2.60.200.20">
    <property type="match status" value="1"/>
</dbReference>
<comment type="caution">
    <text evidence="3">The sequence shown here is derived from an EMBL/GenBank/DDBJ whole genome shotgun (WGS) entry which is preliminary data.</text>
</comment>
<feature type="compositionally biased region" description="Basic and acidic residues" evidence="1">
    <location>
        <begin position="300"/>
        <end position="341"/>
    </location>
</feature>
<reference evidence="3 4" key="1">
    <citation type="submission" date="2021-02" db="EMBL/GenBank/DDBJ databases">
        <title>Plant Genome Project.</title>
        <authorList>
            <person name="Zhang R.-G."/>
        </authorList>
    </citation>
    <scope>NUCLEOTIDE SEQUENCE [LARGE SCALE GENOMIC DNA]</scope>
    <source>
        <tissue evidence="3">Leaves</tissue>
    </source>
</reference>
<accession>A0ABQ8I8X3</accession>
<feature type="compositionally biased region" description="Basic residues" evidence="1">
    <location>
        <begin position="269"/>
        <end position="282"/>
    </location>
</feature>
<evidence type="ECO:0000313" key="4">
    <source>
        <dbReference type="Proteomes" id="UP000827721"/>
    </source>
</evidence>
<evidence type="ECO:0000256" key="1">
    <source>
        <dbReference type="SAM" id="MobiDB-lite"/>
    </source>
</evidence>
<dbReference type="PANTHER" id="PTHR23308">
    <property type="entry name" value="NUCLEAR INHIBITOR OF PROTEIN PHOSPHATASE-1"/>
    <property type="match status" value="1"/>
</dbReference>
<dbReference type="SMART" id="SM00240">
    <property type="entry name" value="FHA"/>
    <property type="match status" value="1"/>
</dbReference>
<dbReference type="InterPro" id="IPR000253">
    <property type="entry name" value="FHA_dom"/>
</dbReference>
<dbReference type="SUPFAM" id="SSF49879">
    <property type="entry name" value="SMAD/FHA domain"/>
    <property type="match status" value="1"/>
</dbReference>
<sequence>MEQPLPGLKLVMVQGPRAGETLEFKPRSIIRIGRIKTGNTLIINEDGISSKHLIIGSKSGIWTIQDLDSSNGTILNSRDLPPNTPVDLHDDDTVKLGAETVILVKFMAAVQEESQLRRNPRRQANARVTRSQKKNDELVENLEVDCEVVENEGKVTRMGRGRRKNLQGMPPTSGQVKVEGNENLKSEEVARGGDIEGEKSEMKCEEVKEKASKVTRNVRGRRRNLPEMPPESSQVQVDDNETLKSEEMARGGDVEGKKSEMKCEEAKQKASKVKRKGTGRRRNLPEMPPESSQVQVENIENLRSEEMAGGRDIEERSNNNIEDKVEIEVNRDAVESSSKDEDNGEIGVNRGVKVSGDQVEERVESDVDRDAAENGYTAGVKVGSGVEEKGPDLEKMTLGEWFDYMEVYLPKQITQTTEEMIEGMRRKAERVHEYMKQQKMEKGKL</sequence>
<feature type="compositionally biased region" description="Basic and acidic residues" evidence="1">
    <location>
        <begin position="359"/>
        <end position="372"/>
    </location>
</feature>
<organism evidence="3 4">
    <name type="scientific">Xanthoceras sorbifolium</name>
    <dbReference type="NCBI Taxonomy" id="99658"/>
    <lineage>
        <taxon>Eukaryota</taxon>
        <taxon>Viridiplantae</taxon>
        <taxon>Streptophyta</taxon>
        <taxon>Embryophyta</taxon>
        <taxon>Tracheophyta</taxon>
        <taxon>Spermatophyta</taxon>
        <taxon>Magnoliopsida</taxon>
        <taxon>eudicotyledons</taxon>
        <taxon>Gunneridae</taxon>
        <taxon>Pentapetalae</taxon>
        <taxon>rosids</taxon>
        <taxon>malvids</taxon>
        <taxon>Sapindales</taxon>
        <taxon>Sapindaceae</taxon>
        <taxon>Xanthoceroideae</taxon>
        <taxon>Xanthoceras</taxon>
    </lineage>
</organism>
<dbReference type="EMBL" id="JAFEMO010000003">
    <property type="protein sequence ID" value="KAH7573088.1"/>
    <property type="molecule type" value="Genomic_DNA"/>
</dbReference>
<name>A0ABQ8I8X3_9ROSI</name>
<dbReference type="Pfam" id="PF00498">
    <property type="entry name" value="FHA"/>
    <property type="match status" value="1"/>
</dbReference>
<dbReference type="Proteomes" id="UP000827721">
    <property type="component" value="Unassembled WGS sequence"/>
</dbReference>